<organism evidence="1 2">
    <name type="scientific">Candidatus Mycobacterium wuenschmannii</name>
    <dbReference type="NCBI Taxonomy" id="3027808"/>
    <lineage>
        <taxon>Bacteria</taxon>
        <taxon>Bacillati</taxon>
        <taxon>Actinomycetota</taxon>
        <taxon>Actinomycetes</taxon>
        <taxon>Mycobacteriales</taxon>
        <taxon>Mycobacteriaceae</taxon>
        <taxon>Mycobacterium</taxon>
    </lineage>
</organism>
<keyword evidence="2" id="KW-1185">Reference proteome</keyword>
<dbReference type="EMBL" id="CP126981">
    <property type="protein sequence ID" value="WIM87908.1"/>
    <property type="molecule type" value="Genomic_DNA"/>
</dbReference>
<name>A0ABY8W0F3_9MYCO</name>
<sequence length="136" mass="14916">MTAVDTGITHTVTDNKLHLVIDAVEANPPSPGRAVDVTLYLASASITGSIEPCWYYDQKVLHYLQTVGIDHRHPVPVGNGGDSQKPDGSCRSHDYVHLSKVSVRHPDGDVARHDELRVRLDEITAWTFGRAEHKGA</sequence>
<proteinExistence type="predicted"/>
<protein>
    <submittedName>
        <fullName evidence="1">Uncharacterized protein</fullName>
    </submittedName>
</protein>
<dbReference type="Proteomes" id="UP001236585">
    <property type="component" value="Chromosome"/>
</dbReference>
<accession>A0ABY8W0F3</accession>
<gene>
    <name evidence="1" type="ORF">PT015_24335</name>
</gene>
<reference evidence="1 2" key="1">
    <citation type="journal article" date="2023" name="Microbiol. Resour. Announc.">
        <title>Complete Genome Sequence of Mycobacterium wuenschmanii, a novel Nontuberculous Mycobacterium Isolated from a captive population of Amazon Milk Frogs.</title>
        <authorList>
            <person name="Hicks J."/>
            <person name="Zeineldin M."/>
            <person name="Ward H."/>
            <person name="Wuenschmann A."/>
            <person name="Camp P."/>
            <person name="Farrell D."/>
            <person name="Lehman K."/>
            <person name="Thacker T."/>
            <person name="Cuthbert E."/>
        </authorList>
    </citation>
    <scope>NUCLEOTIDE SEQUENCE [LARGE SCALE GENOMIC DNA]</scope>
    <source>
        <strain evidence="1 2">Wuenschmanii</strain>
    </source>
</reference>
<dbReference type="RefSeq" id="WP_285187855.1">
    <property type="nucleotide sequence ID" value="NZ_CP126981.1"/>
</dbReference>
<evidence type="ECO:0000313" key="2">
    <source>
        <dbReference type="Proteomes" id="UP001236585"/>
    </source>
</evidence>
<evidence type="ECO:0000313" key="1">
    <source>
        <dbReference type="EMBL" id="WIM87908.1"/>
    </source>
</evidence>